<protein>
    <submittedName>
        <fullName evidence="3">Uncharacterized protein</fullName>
    </submittedName>
</protein>
<dbReference type="GO" id="GO:0003677">
    <property type="term" value="F:DNA binding"/>
    <property type="evidence" value="ECO:0007669"/>
    <property type="project" value="TreeGrafter"/>
</dbReference>
<proteinExistence type="inferred from homology"/>
<dbReference type="InterPro" id="IPR002081">
    <property type="entry name" value="Cryptochrome/DNA_photolyase_1"/>
</dbReference>
<dbReference type="AlphaFoldDB" id="E1ZLF8"/>
<dbReference type="STRING" id="554065.E1ZLF8"/>
<dbReference type="PANTHER" id="PTHR11455:SF2">
    <property type="entry name" value="BLUE-LIGHT PHOTORECEPTOR PHR2"/>
    <property type="match status" value="1"/>
</dbReference>
<comment type="similarity">
    <text evidence="1">Belongs to the DNA photolyase class-1 family.</text>
</comment>
<dbReference type="OrthoDB" id="435881at2759"/>
<dbReference type="InterPro" id="IPR036134">
    <property type="entry name" value="Crypto/Photolyase_FAD-like_sf"/>
</dbReference>
<name>E1ZLF8_CHLVA</name>
<dbReference type="EMBL" id="GL433852">
    <property type="protein sequence ID" value="EFN53260.1"/>
    <property type="molecule type" value="Genomic_DNA"/>
</dbReference>
<sequence length="204" mass="22042">MFVAVRARACTVKDDNAATALAPGLLDAAVVKEERRIAFAANGSELLLVNTLCRLDCLPFSLDQLPQNFDKFRQRIEGVQQRRGRQPQGGEGEALRQLQRFVAAASALGAAYGSNFSSNIAPWLATGCLSPRRMLEDARRALAAPTAAGATPAASRQLQAPLDWVRCELYWRDFFRLLSRKYSSISRARLGSSSATAAAAAVAT</sequence>
<dbReference type="GO" id="GO:0071949">
    <property type="term" value="F:FAD binding"/>
    <property type="evidence" value="ECO:0007669"/>
    <property type="project" value="TreeGrafter"/>
</dbReference>
<dbReference type="GO" id="GO:0003904">
    <property type="term" value="F:deoxyribodipyrimidine photo-lyase activity"/>
    <property type="evidence" value="ECO:0007669"/>
    <property type="project" value="TreeGrafter"/>
</dbReference>
<comment type="cofactor">
    <cofactor evidence="2">
        <name>FAD</name>
        <dbReference type="ChEBI" id="CHEBI:57692"/>
    </cofactor>
    <text evidence="2">Binds 1 FAD per subunit.</text>
</comment>
<evidence type="ECO:0000313" key="3">
    <source>
        <dbReference type="EMBL" id="EFN53260.1"/>
    </source>
</evidence>
<evidence type="ECO:0000256" key="2">
    <source>
        <dbReference type="PIRSR" id="PIRSR602081-1"/>
    </source>
</evidence>
<keyword evidence="4" id="KW-1185">Reference proteome</keyword>
<dbReference type="GO" id="GO:0000719">
    <property type="term" value="P:photoreactive repair"/>
    <property type="evidence" value="ECO:0007669"/>
    <property type="project" value="TreeGrafter"/>
</dbReference>
<dbReference type="eggNOG" id="KOG0133">
    <property type="taxonomic scope" value="Eukaryota"/>
</dbReference>
<reference evidence="3 4" key="1">
    <citation type="journal article" date="2010" name="Plant Cell">
        <title>The Chlorella variabilis NC64A genome reveals adaptation to photosymbiosis, coevolution with viruses, and cryptic sex.</title>
        <authorList>
            <person name="Blanc G."/>
            <person name="Duncan G."/>
            <person name="Agarkova I."/>
            <person name="Borodovsky M."/>
            <person name="Gurnon J."/>
            <person name="Kuo A."/>
            <person name="Lindquist E."/>
            <person name="Lucas S."/>
            <person name="Pangilinan J."/>
            <person name="Polle J."/>
            <person name="Salamov A."/>
            <person name="Terry A."/>
            <person name="Yamada T."/>
            <person name="Dunigan D.D."/>
            <person name="Grigoriev I.V."/>
            <person name="Claverie J.M."/>
            <person name="Van Etten J.L."/>
        </authorList>
    </citation>
    <scope>NUCLEOTIDE SEQUENCE [LARGE SCALE GENOMIC DNA]</scope>
    <source>
        <strain evidence="3 4">NC64A</strain>
    </source>
</reference>
<accession>E1ZLF8</accession>
<dbReference type="RefSeq" id="XP_005845362.1">
    <property type="nucleotide sequence ID" value="XM_005845300.1"/>
</dbReference>
<feature type="binding site" evidence="2">
    <location>
        <begin position="168"/>
        <end position="175"/>
    </location>
    <ligand>
        <name>FAD</name>
        <dbReference type="ChEBI" id="CHEBI:57692"/>
    </ligand>
</feature>
<gene>
    <name evidence="3" type="ORF">CHLNCDRAFT_137186</name>
</gene>
<evidence type="ECO:0000313" key="4">
    <source>
        <dbReference type="Proteomes" id="UP000008141"/>
    </source>
</evidence>
<organism evidence="4">
    <name type="scientific">Chlorella variabilis</name>
    <name type="common">Green alga</name>
    <dbReference type="NCBI Taxonomy" id="554065"/>
    <lineage>
        <taxon>Eukaryota</taxon>
        <taxon>Viridiplantae</taxon>
        <taxon>Chlorophyta</taxon>
        <taxon>core chlorophytes</taxon>
        <taxon>Trebouxiophyceae</taxon>
        <taxon>Chlorellales</taxon>
        <taxon>Chlorellaceae</taxon>
        <taxon>Chlorella clade</taxon>
        <taxon>Chlorella</taxon>
    </lineage>
</organism>
<dbReference type="KEGG" id="cvr:CHLNCDRAFT_137186"/>
<keyword evidence="2" id="KW-0274">FAD</keyword>
<evidence type="ECO:0000256" key="1">
    <source>
        <dbReference type="ARBA" id="ARBA00005862"/>
    </source>
</evidence>
<keyword evidence="2" id="KW-0285">Flavoprotein</keyword>
<dbReference type="InParanoid" id="E1ZLF8"/>
<dbReference type="SUPFAM" id="SSF48173">
    <property type="entry name" value="Cryptochrome/photolyase FAD-binding domain"/>
    <property type="match status" value="1"/>
</dbReference>
<dbReference type="PANTHER" id="PTHR11455">
    <property type="entry name" value="CRYPTOCHROME"/>
    <property type="match status" value="1"/>
</dbReference>
<dbReference type="Proteomes" id="UP000008141">
    <property type="component" value="Unassembled WGS sequence"/>
</dbReference>
<dbReference type="Gene3D" id="1.25.40.80">
    <property type="match status" value="1"/>
</dbReference>
<dbReference type="GeneID" id="17352749"/>